<gene>
    <name evidence="2" type="ORF">ASPBRDRAFT_531874</name>
</gene>
<name>A0A1L9U221_ASPBC</name>
<dbReference type="EMBL" id="KV878718">
    <property type="protein sequence ID" value="OJJ65603.1"/>
    <property type="molecule type" value="Genomic_DNA"/>
</dbReference>
<dbReference type="GeneID" id="93579511"/>
<dbReference type="STRING" id="767769.A0A1L9U221"/>
<protein>
    <submittedName>
        <fullName evidence="2">Uncharacterized protein</fullName>
    </submittedName>
</protein>
<evidence type="ECO:0000256" key="1">
    <source>
        <dbReference type="SAM" id="MobiDB-lite"/>
    </source>
</evidence>
<dbReference type="RefSeq" id="XP_067472854.1">
    <property type="nucleotide sequence ID" value="XM_067627023.1"/>
</dbReference>
<sequence>MHLSSPSLCREPRRVLATNSSHLETDRQRTSAGLLLHDVCRDGNTPGQRINYSPSSYGSPAASSHGEPARRPLFDSAELVRMGDNNPFIPSPRRTNSPNPQHTLVHKCPPTAVSSVAGPSHSRLGLLGWKTRKRPQDLPPPRSSGADGKGILYEMGTPATVYYLPLPRARRLFKQYLDSHPHFVYARLTSRGHRLVDPTAVPSHLKHAVVVAGPKQLISLCDEDNALIEDKDERHAQDAQA</sequence>
<reference evidence="3" key="1">
    <citation type="journal article" date="2017" name="Genome Biol.">
        <title>Comparative genomics reveals high biological diversity and specific adaptations in the industrially and medically important fungal genus Aspergillus.</title>
        <authorList>
            <person name="de Vries R.P."/>
            <person name="Riley R."/>
            <person name="Wiebenga A."/>
            <person name="Aguilar-Osorio G."/>
            <person name="Amillis S."/>
            <person name="Uchima C.A."/>
            <person name="Anderluh G."/>
            <person name="Asadollahi M."/>
            <person name="Askin M."/>
            <person name="Barry K."/>
            <person name="Battaglia E."/>
            <person name="Bayram O."/>
            <person name="Benocci T."/>
            <person name="Braus-Stromeyer S.A."/>
            <person name="Caldana C."/>
            <person name="Canovas D."/>
            <person name="Cerqueira G.C."/>
            <person name="Chen F."/>
            <person name="Chen W."/>
            <person name="Choi C."/>
            <person name="Clum A."/>
            <person name="Dos Santos R.A."/>
            <person name="Damasio A.R."/>
            <person name="Diallinas G."/>
            <person name="Emri T."/>
            <person name="Fekete E."/>
            <person name="Flipphi M."/>
            <person name="Freyberg S."/>
            <person name="Gallo A."/>
            <person name="Gournas C."/>
            <person name="Habgood R."/>
            <person name="Hainaut M."/>
            <person name="Harispe M.L."/>
            <person name="Henrissat B."/>
            <person name="Hilden K.S."/>
            <person name="Hope R."/>
            <person name="Hossain A."/>
            <person name="Karabika E."/>
            <person name="Karaffa L."/>
            <person name="Karanyi Z."/>
            <person name="Krasevec N."/>
            <person name="Kuo A."/>
            <person name="Kusch H."/>
            <person name="LaButti K."/>
            <person name="Lagendijk E.L."/>
            <person name="Lapidus A."/>
            <person name="Levasseur A."/>
            <person name="Lindquist E."/>
            <person name="Lipzen A."/>
            <person name="Logrieco A.F."/>
            <person name="MacCabe A."/>
            <person name="Maekelae M.R."/>
            <person name="Malavazi I."/>
            <person name="Melin P."/>
            <person name="Meyer V."/>
            <person name="Mielnichuk N."/>
            <person name="Miskei M."/>
            <person name="Molnar A.P."/>
            <person name="Mule G."/>
            <person name="Ngan C.Y."/>
            <person name="Orejas M."/>
            <person name="Orosz E."/>
            <person name="Ouedraogo J.P."/>
            <person name="Overkamp K.M."/>
            <person name="Park H.-S."/>
            <person name="Perrone G."/>
            <person name="Piumi F."/>
            <person name="Punt P.J."/>
            <person name="Ram A.F."/>
            <person name="Ramon A."/>
            <person name="Rauscher S."/>
            <person name="Record E."/>
            <person name="Riano-Pachon D.M."/>
            <person name="Robert V."/>
            <person name="Roehrig J."/>
            <person name="Ruller R."/>
            <person name="Salamov A."/>
            <person name="Salih N.S."/>
            <person name="Samson R.A."/>
            <person name="Sandor E."/>
            <person name="Sanguinetti M."/>
            <person name="Schuetze T."/>
            <person name="Sepcic K."/>
            <person name="Shelest E."/>
            <person name="Sherlock G."/>
            <person name="Sophianopoulou V."/>
            <person name="Squina F.M."/>
            <person name="Sun H."/>
            <person name="Susca A."/>
            <person name="Todd R.B."/>
            <person name="Tsang A."/>
            <person name="Unkles S.E."/>
            <person name="van de Wiele N."/>
            <person name="van Rossen-Uffink D."/>
            <person name="Oliveira J.V."/>
            <person name="Vesth T.C."/>
            <person name="Visser J."/>
            <person name="Yu J.-H."/>
            <person name="Zhou M."/>
            <person name="Andersen M.R."/>
            <person name="Archer D.B."/>
            <person name="Baker S.E."/>
            <person name="Benoit I."/>
            <person name="Brakhage A.A."/>
            <person name="Braus G.H."/>
            <person name="Fischer R."/>
            <person name="Frisvad J.C."/>
            <person name="Goldman G.H."/>
            <person name="Houbraken J."/>
            <person name="Oakley B."/>
            <person name="Pocsi I."/>
            <person name="Scazzocchio C."/>
            <person name="Seiboth B."/>
            <person name="vanKuyk P.A."/>
            <person name="Wortman J."/>
            <person name="Dyer P.S."/>
            <person name="Grigoriev I.V."/>
        </authorList>
    </citation>
    <scope>NUCLEOTIDE SEQUENCE [LARGE SCALE GENOMIC DNA]</scope>
    <source>
        <strain evidence="3">CBS 101740 / IMI 381727 / IBT 21946</strain>
    </source>
</reference>
<evidence type="ECO:0000313" key="3">
    <source>
        <dbReference type="Proteomes" id="UP000184499"/>
    </source>
</evidence>
<dbReference type="Proteomes" id="UP000184499">
    <property type="component" value="Unassembled WGS sequence"/>
</dbReference>
<feature type="region of interest" description="Disordered" evidence="1">
    <location>
        <begin position="44"/>
        <end position="69"/>
    </location>
</feature>
<proteinExistence type="predicted"/>
<dbReference type="VEuPathDB" id="FungiDB:ASPBRDRAFT_531874"/>
<keyword evidence="3" id="KW-1185">Reference proteome</keyword>
<feature type="compositionally biased region" description="Low complexity" evidence="1">
    <location>
        <begin position="52"/>
        <end position="66"/>
    </location>
</feature>
<dbReference type="AlphaFoldDB" id="A0A1L9U221"/>
<accession>A0A1L9U221</accession>
<evidence type="ECO:0000313" key="2">
    <source>
        <dbReference type="EMBL" id="OJJ65603.1"/>
    </source>
</evidence>
<organism evidence="2 3">
    <name type="scientific">Aspergillus brasiliensis (strain CBS 101740 / IMI 381727 / IBT 21946)</name>
    <dbReference type="NCBI Taxonomy" id="767769"/>
    <lineage>
        <taxon>Eukaryota</taxon>
        <taxon>Fungi</taxon>
        <taxon>Dikarya</taxon>
        <taxon>Ascomycota</taxon>
        <taxon>Pezizomycotina</taxon>
        <taxon>Eurotiomycetes</taxon>
        <taxon>Eurotiomycetidae</taxon>
        <taxon>Eurotiales</taxon>
        <taxon>Aspergillaceae</taxon>
        <taxon>Aspergillus</taxon>
        <taxon>Aspergillus subgen. Circumdati</taxon>
    </lineage>
</organism>